<accession>A0A158DL83</accession>
<dbReference type="RefSeq" id="WP_086973772.1">
    <property type="nucleotide sequence ID" value="NZ_FCOJ02000095.1"/>
</dbReference>
<protein>
    <submittedName>
        <fullName evidence="1">Uncharacterized protein</fullName>
    </submittedName>
</protein>
<keyword evidence="2" id="KW-1185">Reference proteome</keyword>
<gene>
    <name evidence="1" type="ORF">AWB82_06888</name>
</gene>
<dbReference type="Proteomes" id="UP000054596">
    <property type="component" value="Unassembled WGS sequence"/>
</dbReference>
<name>A0A158DL83_9BURK</name>
<dbReference type="EMBL" id="FCOJ02000095">
    <property type="protein sequence ID" value="SAK95233.1"/>
    <property type="molecule type" value="Genomic_DNA"/>
</dbReference>
<proteinExistence type="predicted"/>
<comment type="caution">
    <text evidence="1">The sequence shown here is derived from an EMBL/GenBank/DDBJ whole genome shotgun (WGS) entry which is preliminary data.</text>
</comment>
<dbReference type="AlphaFoldDB" id="A0A158DL83"/>
<reference evidence="1" key="1">
    <citation type="submission" date="2016-01" db="EMBL/GenBank/DDBJ databases">
        <authorList>
            <person name="Peeters C."/>
        </authorList>
    </citation>
    <scope>NUCLEOTIDE SEQUENCE [LARGE SCALE GENOMIC DNA]</scope>
    <source>
        <strain evidence="1">LMG 29325</strain>
    </source>
</reference>
<sequence length="215" mass="24262">MMKNIKRSSGTGYSVDLVRGGVKFHRNFSYRDLDELRKYAPEWAHEIGKTIFATEAEAIAAARAFRDDVIAQYKARGKSFANEVADARSEAAKVKAEAVDALTEPWLLKLGDRSEDAVRMVEYFVTHEHHKNYRDIMATDNPAFWIARAIDLYRKDYRRTTDTGLEYGCFARAARECGVDSGDGEENVGARVVLTADVRPASERKRGFLARLFGL</sequence>
<organism evidence="1 2">
    <name type="scientific">Caballeronia glebae</name>
    <dbReference type="NCBI Taxonomy" id="1777143"/>
    <lineage>
        <taxon>Bacteria</taxon>
        <taxon>Pseudomonadati</taxon>
        <taxon>Pseudomonadota</taxon>
        <taxon>Betaproteobacteria</taxon>
        <taxon>Burkholderiales</taxon>
        <taxon>Burkholderiaceae</taxon>
        <taxon>Caballeronia</taxon>
    </lineage>
</organism>
<evidence type="ECO:0000313" key="1">
    <source>
        <dbReference type="EMBL" id="SAK95233.1"/>
    </source>
</evidence>
<evidence type="ECO:0000313" key="2">
    <source>
        <dbReference type="Proteomes" id="UP000054596"/>
    </source>
</evidence>